<reference evidence="7" key="1">
    <citation type="journal article" date="2020" name="Stud. Mycol.">
        <title>101 Dothideomycetes genomes: a test case for predicting lifestyles and emergence of pathogens.</title>
        <authorList>
            <person name="Haridas S."/>
            <person name="Albert R."/>
            <person name="Binder M."/>
            <person name="Bloem J."/>
            <person name="Labutti K."/>
            <person name="Salamov A."/>
            <person name="Andreopoulos B."/>
            <person name="Baker S."/>
            <person name="Barry K."/>
            <person name="Bills G."/>
            <person name="Bluhm B."/>
            <person name="Cannon C."/>
            <person name="Castanera R."/>
            <person name="Culley D."/>
            <person name="Daum C."/>
            <person name="Ezra D."/>
            <person name="Gonzalez J."/>
            <person name="Henrissat B."/>
            <person name="Kuo A."/>
            <person name="Liang C."/>
            <person name="Lipzen A."/>
            <person name="Lutzoni F."/>
            <person name="Magnuson J."/>
            <person name="Mondo S."/>
            <person name="Nolan M."/>
            <person name="Ohm R."/>
            <person name="Pangilinan J."/>
            <person name="Park H.-J."/>
            <person name="Ramirez L."/>
            <person name="Alfaro M."/>
            <person name="Sun H."/>
            <person name="Tritt A."/>
            <person name="Yoshinaga Y."/>
            <person name="Zwiers L.-H."/>
            <person name="Turgeon B."/>
            <person name="Goodwin S."/>
            <person name="Spatafora J."/>
            <person name="Crous P."/>
            <person name="Grigoriev I."/>
        </authorList>
    </citation>
    <scope>NUCLEOTIDE SEQUENCE</scope>
    <source>
        <strain evidence="7">CBS 122367</strain>
    </source>
</reference>
<dbReference type="AlphaFoldDB" id="A0A6G1IT13"/>
<accession>A0A6G1IT13</accession>
<dbReference type="OrthoDB" id="8062037at2759"/>
<keyword evidence="8" id="KW-1185">Reference proteome</keyword>
<evidence type="ECO:0000256" key="1">
    <source>
        <dbReference type="ARBA" id="ARBA00022723"/>
    </source>
</evidence>
<evidence type="ECO:0000313" key="7">
    <source>
        <dbReference type="EMBL" id="KAF2681120.1"/>
    </source>
</evidence>
<gene>
    <name evidence="7" type="ORF">K458DRAFT_406852</name>
</gene>
<organism evidence="7 8">
    <name type="scientific">Lentithecium fluviatile CBS 122367</name>
    <dbReference type="NCBI Taxonomy" id="1168545"/>
    <lineage>
        <taxon>Eukaryota</taxon>
        <taxon>Fungi</taxon>
        <taxon>Dikarya</taxon>
        <taxon>Ascomycota</taxon>
        <taxon>Pezizomycotina</taxon>
        <taxon>Dothideomycetes</taxon>
        <taxon>Pleosporomycetidae</taxon>
        <taxon>Pleosporales</taxon>
        <taxon>Massarineae</taxon>
        <taxon>Lentitheciaceae</taxon>
        <taxon>Lentithecium</taxon>
    </lineage>
</organism>
<evidence type="ECO:0000256" key="4">
    <source>
        <dbReference type="PROSITE-ProRule" id="PRU00175"/>
    </source>
</evidence>
<protein>
    <recommendedName>
        <fullName evidence="6">RING-type domain-containing protein</fullName>
    </recommendedName>
</protein>
<proteinExistence type="predicted"/>
<feature type="transmembrane region" description="Helical" evidence="5">
    <location>
        <begin position="20"/>
        <end position="44"/>
    </location>
</feature>
<keyword evidence="3" id="KW-0862">Zinc</keyword>
<keyword evidence="5" id="KW-0472">Membrane</keyword>
<name>A0A6G1IT13_9PLEO</name>
<keyword evidence="2 4" id="KW-0863">Zinc-finger</keyword>
<evidence type="ECO:0000259" key="6">
    <source>
        <dbReference type="PROSITE" id="PS50089"/>
    </source>
</evidence>
<dbReference type="InterPro" id="IPR013083">
    <property type="entry name" value="Znf_RING/FYVE/PHD"/>
</dbReference>
<feature type="domain" description="RING-type" evidence="6">
    <location>
        <begin position="97"/>
        <end position="139"/>
    </location>
</feature>
<evidence type="ECO:0000256" key="3">
    <source>
        <dbReference type="ARBA" id="ARBA00022833"/>
    </source>
</evidence>
<keyword evidence="5" id="KW-1133">Transmembrane helix</keyword>
<keyword evidence="1" id="KW-0479">Metal-binding</keyword>
<dbReference type="Pfam" id="PF13639">
    <property type="entry name" value="zf-RING_2"/>
    <property type="match status" value="1"/>
</dbReference>
<dbReference type="EMBL" id="MU005593">
    <property type="protein sequence ID" value="KAF2681120.1"/>
    <property type="molecule type" value="Genomic_DNA"/>
</dbReference>
<dbReference type="PANTHER" id="PTHR45798:SF97">
    <property type="entry name" value="ALCOHOL-SENSITIVE RING FINGER PROTEIN 1"/>
    <property type="match status" value="1"/>
</dbReference>
<dbReference type="InterPro" id="IPR001841">
    <property type="entry name" value="Znf_RING"/>
</dbReference>
<dbReference type="Proteomes" id="UP000799291">
    <property type="component" value="Unassembled WGS sequence"/>
</dbReference>
<sequence length="165" mass="18543">MANETQSNSGGGGIENQNSFAVIVVLPLLFALALIVLLTIACLLPKCNGETDESKEKRRQKRLEKLNSTIKAERFVDWATKERKLRPDAPPFASVLCVICLEELDDASQIRGLGCHHVFHQRCVDDWFGRWNEYCPLCHRRIMPGEKRAKNEPTAGLPPPVAFMV</sequence>
<evidence type="ECO:0000313" key="8">
    <source>
        <dbReference type="Proteomes" id="UP000799291"/>
    </source>
</evidence>
<dbReference type="SUPFAM" id="SSF57850">
    <property type="entry name" value="RING/U-box"/>
    <property type="match status" value="1"/>
</dbReference>
<dbReference type="PANTHER" id="PTHR45798">
    <property type="entry name" value="RING-H2 FINGER PROTEIN ATL61-RELATED-RELATED"/>
    <property type="match status" value="1"/>
</dbReference>
<dbReference type="SMART" id="SM00184">
    <property type="entry name" value="RING"/>
    <property type="match status" value="1"/>
</dbReference>
<keyword evidence="5" id="KW-0812">Transmembrane</keyword>
<evidence type="ECO:0000256" key="2">
    <source>
        <dbReference type="ARBA" id="ARBA00022771"/>
    </source>
</evidence>
<dbReference type="Gene3D" id="3.30.40.10">
    <property type="entry name" value="Zinc/RING finger domain, C3HC4 (zinc finger)"/>
    <property type="match status" value="1"/>
</dbReference>
<dbReference type="InterPro" id="IPR052788">
    <property type="entry name" value="RING-type_E3_ligase_ATL"/>
</dbReference>
<dbReference type="GO" id="GO:0008270">
    <property type="term" value="F:zinc ion binding"/>
    <property type="evidence" value="ECO:0007669"/>
    <property type="project" value="UniProtKB-KW"/>
</dbReference>
<dbReference type="PROSITE" id="PS50089">
    <property type="entry name" value="ZF_RING_2"/>
    <property type="match status" value="1"/>
</dbReference>
<evidence type="ECO:0000256" key="5">
    <source>
        <dbReference type="SAM" id="Phobius"/>
    </source>
</evidence>